<feature type="region of interest" description="Disordered" evidence="6">
    <location>
        <begin position="1"/>
        <end position="25"/>
    </location>
</feature>
<reference evidence="7 8" key="1">
    <citation type="journal article" date="2014" name="BMC Genomics">
        <title>The genome of the intracellular bacterium of the coastal bivalve, Solemya velum: a blueprint for thriving in and out of symbiosis.</title>
        <authorList>
            <person name="Dmytrenko O."/>
            <person name="Russell S.L."/>
            <person name="Loo W.T."/>
            <person name="Fontanez K.M."/>
            <person name="Liao L."/>
            <person name="Roeselers G."/>
            <person name="Sharma R."/>
            <person name="Stewart F.J."/>
            <person name="Newton I.L."/>
            <person name="Woyke T."/>
            <person name="Wu D."/>
            <person name="Lang J.M."/>
            <person name="Eisen J.A."/>
            <person name="Cavanaugh C.M."/>
        </authorList>
    </citation>
    <scope>NUCLEOTIDE SEQUENCE [LARGE SCALE GENOMIC DNA]</scope>
    <source>
        <strain evidence="7 8">WH</strain>
    </source>
</reference>
<dbReference type="Proteomes" id="UP000030856">
    <property type="component" value="Unassembled WGS sequence"/>
</dbReference>
<keyword evidence="4" id="KW-0690">Ribosome biogenesis</keyword>
<protein>
    <recommendedName>
        <fullName evidence="3">Large ribosomal RNA subunit accumulation protein YceD</fullName>
    </recommendedName>
    <alternativeName>
        <fullName evidence="5">23S rRNA accumulation protein YceD</fullName>
    </alternativeName>
</protein>
<dbReference type="STRING" id="2340.JV46_14830"/>
<evidence type="ECO:0000313" key="7">
    <source>
        <dbReference type="EMBL" id="KHF26138.1"/>
    </source>
</evidence>
<sequence>MSPQCPELVDPERFARQESSSSGSAQLDQFERIAPMLASQEGSVDFRFRFTRDTRHRPLLQGRVEGVLLLQCQRCMEPVDLSVDAEVSLVVVQGLDEAESLEPEFDPLILEEERVNLLQLVEDELLLAIPAVPRHLDCEAATTESGEELETEAVHENPFDVLAQLKKSND</sequence>
<dbReference type="Pfam" id="PF02620">
    <property type="entry name" value="YceD"/>
    <property type="match status" value="1"/>
</dbReference>
<dbReference type="GO" id="GO:0005829">
    <property type="term" value="C:cytosol"/>
    <property type="evidence" value="ECO:0007669"/>
    <property type="project" value="TreeGrafter"/>
</dbReference>
<proteinExistence type="inferred from homology"/>
<dbReference type="PANTHER" id="PTHR38099">
    <property type="entry name" value="LARGE RIBOSOMAL RNA SUBUNIT ACCUMULATION PROTEIN YCED"/>
    <property type="match status" value="1"/>
</dbReference>
<name>A0A0B0H7G5_SOVGS</name>
<evidence type="ECO:0000256" key="4">
    <source>
        <dbReference type="ARBA" id="ARBA00022517"/>
    </source>
</evidence>
<dbReference type="eggNOG" id="COG1399">
    <property type="taxonomic scope" value="Bacteria"/>
</dbReference>
<evidence type="ECO:0000256" key="6">
    <source>
        <dbReference type="SAM" id="MobiDB-lite"/>
    </source>
</evidence>
<dbReference type="InterPro" id="IPR039255">
    <property type="entry name" value="YceD_bac"/>
</dbReference>
<dbReference type="InterPro" id="IPR003772">
    <property type="entry name" value="YceD"/>
</dbReference>
<evidence type="ECO:0000256" key="2">
    <source>
        <dbReference type="ARBA" id="ARBA00010740"/>
    </source>
</evidence>
<dbReference type="PANTHER" id="PTHR38099:SF1">
    <property type="entry name" value="LARGE RIBOSOMAL RNA SUBUNIT ACCUMULATION PROTEIN YCED"/>
    <property type="match status" value="1"/>
</dbReference>
<gene>
    <name evidence="7" type="ORF">JV46_14830</name>
</gene>
<evidence type="ECO:0000256" key="5">
    <source>
        <dbReference type="ARBA" id="ARBA00031841"/>
    </source>
</evidence>
<dbReference type="AlphaFoldDB" id="A0A0B0H7G5"/>
<dbReference type="RefSeq" id="WP_043115871.1">
    <property type="nucleotide sequence ID" value="NZ_JRAA01000001.1"/>
</dbReference>
<comment type="similarity">
    <text evidence="2">Belongs to the DUF177 domain family.</text>
</comment>
<accession>A0A0B0H7G5</accession>
<organism evidence="7 8">
    <name type="scientific">Solemya velum gill symbiont</name>
    <dbReference type="NCBI Taxonomy" id="2340"/>
    <lineage>
        <taxon>Bacteria</taxon>
        <taxon>Pseudomonadati</taxon>
        <taxon>Pseudomonadota</taxon>
        <taxon>Gammaproteobacteria</taxon>
        <taxon>sulfur-oxidizing symbionts</taxon>
    </lineage>
</organism>
<comment type="caution">
    <text evidence="7">The sequence shown here is derived from an EMBL/GenBank/DDBJ whole genome shotgun (WGS) entry which is preliminary data.</text>
</comment>
<dbReference type="EMBL" id="JRAA01000001">
    <property type="protein sequence ID" value="KHF26138.1"/>
    <property type="molecule type" value="Genomic_DNA"/>
</dbReference>
<keyword evidence="8" id="KW-1185">Reference proteome</keyword>
<evidence type="ECO:0000256" key="1">
    <source>
        <dbReference type="ARBA" id="ARBA00002868"/>
    </source>
</evidence>
<comment type="function">
    <text evidence="1">Plays a role in synthesis, processing and/or stability of 23S rRNA.</text>
</comment>
<evidence type="ECO:0000256" key="3">
    <source>
        <dbReference type="ARBA" id="ARBA00015716"/>
    </source>
</evidence>
<dbReference type="OrthoDB" id="9786771at2"/>
<evidence type="ECO:0000313" key="8">
    <source>
        <dbReference type="Proteomes" id="UP000030856"/>
    </source>
</evidence>
<dbReference type="GO" id="GO:0042254">
    <property type="term" value="P:ribosome biogenesis"/>
    <property type="evidence" value="ECO:0007669"/>
    <property type="project" value="UniProtKB-KW"/>
</dbReference>